<gene>
    <name evidence="1" type="ORF">MRB53_027522</name>
</gene>
<evidence type="ECO:0000313" key="2">
    <source>
        <dbReference type="Proteomes" id="UP001234297"/>
    </source>
</evidence>
<comment type="caution">
    <text evidence="1">The sequence shown here is derived from an EMBL/GenBank/DDBJ whole genome shotgun (WGS) entry which is preliminary data.</text>
</comment>
<evidence type="ECO:0000313" key="1">
    <source>
        <dbReference type="EMBL" id="KAJ8634186.1"/>
    </source>
</evidence>
<keyword evidence="2" id="KW-1185">Reference proteome</keyword>
<dbReference type="EMBL" id="CM056816">
    <property type="protein sequence ID" value="KAJ8634186.1"/>
    <property type="molecule type" value="Genomic_DNA"/>
</dbReference>
<proteinExistence type="predicted"/>
<protein>
    <submittedName>
        <fullName evidence="1">Uncharacterized protein</fullName>
    </submittedName>
</protein>
<dbReference type="Proteomes" id="UP001234297">
    <property type="component" value="Chromosome 8"/>
</dbReference>
<name>A0ACC2LLA4_PERAE</name>
<accession>A0ACC2LLA4</accession>
<sequence length="230" mass="25728">MSQEQEDLQKQYKHLRHDWSSFKKSNPRHSSRRRRGAPKPAEEILDLTYTSPRKLISSLQEGLSPSDGWKVRTNDLAIEEIIKERHAAIENGKLKGRRLFDAMESGGEFGLHGKEEICSACSSILIQRSEVQSLFSCTSYDDEDGNGCGNCDSDCSCSCSSSVCVERIKKELTSVEKKGGVDGDDGCEERGRGMVPMAWLVLVLLLVVLNLILSWRSLDGEEDDWMIVPT</sequence>
<reference evidence="1 2" key="1">
    <citation type="journal article" date="2022" name="Hortic Res">
        <title>A haplotype resolved chromosomal level avocado genome allows analysis of novel avocado genes.</title>
        <authorList>
            <person name="Nath O."/>
            <person name="Fletcher S.J."/>
            <person name="Hayward A."/>
            <person name="Shaw L.M."/>
            <person name="Masouleh A.K."/>
            <person name="Furtado A."/>
            <person name="Henry R.J."/>
            <person name="Mitter N."/>
        </authorList>
    </citation>
    <scope>NUCLEOTIDE SEQUENCE [LARGE SCALE GENOMIC DNA]</scope>
    <source>
        <strain evidence="2">cv. Hass</strain>
    </source>
</reference>
<organism evidence="1 2">
    <name type="scientific">Persea americana</name>
    <name type="common">Avocado</name>
    <dbReference type="NCBI Taxonomy" id="3435"/>
    <lineage>
        <taxon>Eukaryota</taxon>
        <taxon>Viridiplantae</taxon>
        <taxon>Streptophyta</taxon>
        <taxon>Embryophyta</taxon>
        <taxon>Tracheophyta</taxon>
        <taxon>Spermatophyta</taxon>
        <taxon>Magnoliopsida</taxon>
        <taxon>Magnoliidae</taxon>
        <taxon>Laurales</taxon>
        <taxon>Lauraceae</taxon>
        <taxon>Persea</taxon>
    </lineage>
</organism>